<evidence type="ECO:0000256" key="15">
    <source>
        <dbReference type="SAM" id="MobiDB-lite"/>
    </source>
</evidence>
<evidence type="ECO:0000256" key="2">
    <source>
        <dbReference type="ARBA" id="ARBA00004123"/>
    </source>
</evidence>
<protein>
    <recommendedName>
        <fullName evidence="7">Odontogenic ameloblast-associated protein</fullName>
    </recommendedName>
    <alternativeName>
        <fullName evidence="14">Apin</fullName>
    </alternativeName>
</protein>
<evidence type="ECO:0000256" key="7">
    <source>
        <dbReference type="ARBA" id="ARBA00017762"/>
    </source>
</evidence>
<evidence type="ECO:0000256" key="5">
    <source>
        <dbReference type="ARBA" id="ARBA00009134"/>
    </source>
</evidence>
<keyword evidence="9" id="KW-0964">Secreted</keyword>
<evidence type="ECO:0000256" key="14">
    <source>
        <dbReference type="ARBA" id="ARBA00030324"/>
    </source>
</evidence>
<dbReference type="GO" id="GO:0031214">
    <property type="term" value="P:biomineral tissue development"/>
    <property type="evidence" value="ECO:0007669"/>
    <property type="project" value="UniProtKB-KW"/>
</dbReference>
<evidence type="ECO:0000313" key="16">
    <source>
        <dbReference type="EMBL" id="KAF5926785.1"/>
    </source>
</evidence>
<evidence type="ECO:0000313" key="17">
    <source>
        <dbReference type="Proteomes" id="UP000551758"/>
    </source>
</evidence>
<organism evidence="16 17">
    <name type="scientific">Diceros bicornis minor</name>
    <name type="common">South-central black rhinoceros</name>
    <dbReference type="NCBI Taxonomy" id="77932"/>
    <lineage>
        <taxon>Eukaryota</taxon>
        <taxon>Metazoa</taxon>
        <taxon>Chordata</taxon>
        <taxon>Craniata</taxon>
        <taxon>Vertebrata</taxon>
        <taxon>Euteleostomi</taxon>
        <taxon>Mammalia</taxon>
        <taxon>Eutheria</taxon>
        <taxon>Laurasiatheria</taxon>
        <taxon>Perissodactyla</taxon>
        <taxon>Rhinocerotidae</taxon>
        <taxon>Diceros</taxon>
    </lineage>
</organism>
<dbReference type="InterPro" id="IPR026802">
    <property type="entry name" value="Odam"/>
</dbReference>
<dbReference type="GO" id="GO:0005737">
    <property type="term" value="C:cytoplasm"/>
    <property type="evidence" value="ECO:0007669"/>
    <property type="project" value="UniProtKB-SubCell"/>
</dbReference>
<dbReference type="EMBL" id="JACDTQ010000745">
    <property type="protein sequence ID" value="KAF5926785.1"/>
    <property type="molecule type" value="Genomic_DNA"/>
</dbReference>
<evidence type="ECO:0000256" key="4">
    <source>
        <dbReference type="ARBA" id="ARBA00004613"/>
    </source>
</evidence>
<evidence type="ECO:0000256" key="6">
    <source>
        <dbReference type="ARBA" id="ARBA00011457"/>
    </source>
</evidence>
<name>A0A7J7FFG2_DICBM</name>
<comment type="function">
    <text evidence="1">Tooth-associated epithelia protein that probably plays a role in odontogenesis, the complex process that results in the initiation and generation of the tooth. May be incorporated in the enamel matrix at the end of mineralization process. Involved in the induction of RHOA activity via interaction with ARHGEF and expression of downstream factors such as ROCK. Plays a role in attachment of the junctional epithelium to the tooth surface.</text>
</comment>
<keyword evidence="11" id="KW-0732">Signal</keyword>
<reference evidence="16 17" key="1">
    <citation type="journal article" date="2020" name="Mol. Biol. Evol.">
        <title>Interspecific Gene Flow and the Evolution of Specialization in Black and White Rhinoceros.</title>
        <authorList>
            <person name="Moodley Y."/>
            <person name="Westbury M.V."/>
            <person name="Russo I.M."/>
            <person name="Gopalakrishnan S."/>
            <person name="Rakotoarivelo A."/>
            <person name="Olsen R.A."/>
            <person name="Prost S."/>
            <person name="Tunstall T."/>
            <person name="Ryder O.A."/>
            <person name="Dalen L."/>
            <person name="Bruford M.W."/>
        </authorList>
    </citation>
    <scope>NUCLEOTIDE SEQUENCE [LARGE SCALE GENOMIC DNA]</scope>
    <source>
        <strain evidence="16">SBR-YM</strain>
        <tissue evidence="16">Skin</tissue>
    </source>
</reference>
<comment type="subunit">
    <text evidence="6">Interacts (via C-terminus) with ARHGEF5.</text>
</comment>
<dbReference type="GO" id="GO:0042475">
    <property type="term" value="P:odontogenesis of dentin-containing tooth"/>
    <property type="evidence" value="ECO:0007669"/>
    <property type="project" value="TreeGrafter"/>
</dbReference>
<dbReference type="Pfam" id="PF15424">
    <property type="entry name" value="ODAM"/>
    <property type="match status" value="1"/>
</dbReference>
<dbReference type="PANTHER" id="PTHR16237">
    <property type="entry name" value="ODONTOGENIC AMELOBLAST-ASSOCIATED PROTEIN"/>
    <property type="match status" value="1"/>
</dbReference>
<evidence type="ECO:0000256" key="12">
    <source>
        <dbReference type="ARBA" id="ARBA00023180"/>
    </source>
</evidence>
<sequence length="281" mass="30889">MGYVTQDAPPAEGSTGHTSGNHRQWLIPQRLLSASNSNELLMNLNNAQLQPLQLQGPFNSWTLSLSGILQQAQAQIPGLSQFSLSTVDRFAGLLPNQVLLPAQGTQVRQLDHSQPQIPPQTQQGPNQVMPYVFSFKVPQEQAQMLQYYPVYLLLPWEQPQQTVVQSPPQTGQQLFEEQMPFYTQFGYIPLQAEPVIPGGQQQLALDPFIGAAPEIAVMPAGGVIPNLQKEMTNFKPASAGIFIPSTSQKPSTTNYFTSAINPTIAPELMEKKAKTDSLKEP</sequence>
<gene>
    <name evidence="16" type="ORF">HPG69_001415</name>
</gene>
<keyword evidence="8" id="KW-0963">Cytoplasm</keyword>
<keyword evidence="17" id="KW-1185">Reference proteome</keyword>
<evidence type="ECO:0000256" key="9">
    <source>
        <dbReference type="ARBA" id="ARBA00022525"/>
    </source>
</evidence>
<evidence type="ECO:0000256" key="13">
    <source>
        <dbReference type="ARBA" id="ARBA00023242"/>
    </source>
</evidence>
<comment type="similarity">
    <text evidence="5">Belongs to the ODAM family.</text>
</comment>
<dbReference type="Proteomes" id="UP000551758">
    <property type="component" value="Unassembled WGS sequence"/>
</dbReference>
<comment type="subcellular location">
    <subcellularLocation>
        <location evidence="3">Cytoplasm</location>
    </subcellularLocation>
    <subcellularLocation>
        <location evidence="2">Nucleus</location>
    </subcellularLocation>
    <subcellularLocation>
        <location evidence="4">Secreted</location>
    </subcellularLocation>
</comment>
<keyword evidence="13" id="KW-0539">Nucleus</keyword>
<evidence type="ECO:0000256" key="3">
    <source>
        <dbReference type="ARBA" id="ARBA00004496"/>
    </source>
</evidence>
<feature type="region of interest" description="Disordered" evidence="15">
    <location>
        <begin position="1"/>
        <end position="22"/>
    </location>
</feature>
<dbReference type="AlphaFoldDB" id="A0A7J7FFG2"/>
<dbReference type="PANTHER" id="PTHR16237:SF3">
    <property type="entry name" value="ODONTOGENIC AMELOBLAST-ASSOCIATED PROTEIN"/>
    <property type="match status" value="1"/>
</dbReference>
<evidence type="ECO:0000256" key="10">
    <source>
        <dbReference type="ARBA" id="ARBA00022591"/>
    </source>
</evidence>
<evidence type="ECO:0000256" key="11">
    <source>
        <dbReference type="ARBA" id="ARBA00022729"/>
    </source>
</evidence>
<evidence type="ECO:0000256" key="1">
    <source>
        <dbReference type="ARBA" id="ARBA00002615"/>
    </source>
</evidence>
<accession>A0A7J7FFG2</accession>
<keyword evidence="10" id="KW-0091">Biomineralization</keyword>
<evidence type="ECO:0000256" key="8">
    <source>
        <dbReference type="ARBA" id="ARBA00022490"/>
    </source>
</evidence>
<proteinExistence type="inferred from homology"/>
<dbReference type="GO" id="GO:0005576">
    <property type="term" value="C:extracellular region"/>
    <property type="evidence" value="ECO:0007669"/>
    <property type="project" value="UniProtKB-SubCell"/>
</dbReference>
<keyword evidence="12" id="KW-0325">Glycoprotein</keyword>
<comment type="caution">
    <text evidence="16">The sequence shown here is derived from an EMBL/GenBank/DDBJ whole genome shotgun (WGS) entry which is preliminary data.</text>
</comment>
<dbReference type="GO" id="GO:0005634">
    <property type="term" value="C:nucleus"/>
    <property type="evidence" value="ECO:0007669"/>
    <property type="project" value="UniProtKB-SubCell"/>
</dbReference>